<dbReference type="EMBL" id="UOEQ01000272">
    <property type="protein sequence ID" value="VAW20406.1"/>
    <property type="molecule type" value="Genomic_DNA"/>
</dbReference>
<reference evidence="1" key="1">
    <citation type="submission" date="2018-06" db="EMBL/GenBank/DDBJ databases">
        <authorList>
            <person name="Zhirakovskaya E."/>
        </authorList>
    </citation>
    <scope>NUCLEOTIDE SEQUENCE</scope>
</reference>
<sequence length="37" mass="3994">MKNSGDPKIIKAVFGVKTIIAKTTITKTKFTKTVNGL</sequence>
<proteinExistence type="predicted"/>
<organism evidence="1">
    <name type="scientific">hydrothermal vent metagenome</name>
    <dbReference type="NCBI Taxonomy" id="652676"/>
    <lineage>
        <taxon>unclassified sequences</taxon>
        <taxon>metagenomes</taxon>
        <taxon>ecological metagenomes</taxon>
    </lineage>
</organism>
<accession>A0A3B0ULD7</accession>
<gene>
    <name evidence="1" type="ORF">MNBD_ALPHA11-144</name>
</gene>
<evidence type="ECO:0000313" key="1">
    <source>
        <dbReference type="EMBL" id="VAW20406.1"/>
    </source>
</evidence>
<name>A0A3B0ULD7_9ZZZZ</name>
<dbReference type="AlphaFoldDB" id="A0A3B0ULD7"/>
<protein>
    <submittedName>
        <fullName evidence="1">Uncharacterized protein</fullName>
    </submittedName>
</protein>